<feature type="non-terminal residue" evidence="1">
    <location>
        <position position="1104"/>
    </location>
</feature>
<dbReference type="EMBL" id="CAJVQC010002849">
    <property type="protein sequence ID" value="CAG8518056.1"/>
    <property type="molecule type" value="Genomic_DNA"/>
</dbReference>
<gene>
    <name evidence="1" type="ORF">RPERSI_LOCUS2569</name>
</gene>
<name>A0ACA9LAN5_9GLOM</name>
<proteinExistence type="predicted"/>
<protein>
    <submittedName>
        <fullName evidence="1">33977_t:CDS:1</fullName>
    </submittedName>
</protein>
<organism evidence="1 2">
    <name type="scientific">Racocetra persica</name>
    <dbReference type="NCBI Taxonomy" id="160502"/>
    <lineage>
        <taxon>Eukaryota</taxon>
        <taxon>Fungi</taxon>
        <taxon>Fungi incertae sedis</taxon>
        <taxon>Mucoromycota</taxon>
        <taxon>Glomeromycotina</taxon>
        <taxon>Glomeromycetes</taxon>
        <taxon>Diversisporales</taxon>
        <taxon>Gigasporaceae</taxon>
        <taxon>Racocetra</taxon>
    </lineage>
</organism>
<keyword evidence="2" id="KW-1185">Reference proteome</keyword>
<sequence length="1104" mass="127694">MELEKIGKTNDEICKISQNLVMGKKLVGNFNSLTDHLEILRQMKYEHFFEYQKTIRNYEKLLYKIKIFVKKLSSLQGSLLLDFMKATRIKEEYMNLKKEYETQERELNSIMFNMFNTTRKDRESQTEDFMKINKILEGITDDENPKIKQIKEIVQKYLYYEPSRIHSTLLTDPPYENNLNSYRRVKKIYKNSIEMTHHMEPKIANFHLAKKLSDVKVNSQDDNLKIYNWAAPEMMQKYVLYTQECEVFSFGMLLWELAYQKIPYEGMDEKEIITHVVQGGREDLKPSGSKIQKEFIKIIEKGWEHKAEKRISLDIILSKLSELDSMSTDQPSSFVKDQNLIENLSHGLIIDIKKIQPSDSSAFIFEDDEPKIIELQARKFEAKLASSSKYKDSFLLENHIDQSTIGSEDLNWIGGTNPLNNESLVNDIYIEVQNPRIELVFKKESIKPTKNLKDKIKSALDHHNPYRELMKVFRDYGHLIPERVILGHKLYIMSHLIADASDEWTTNNKLDPISDEWMTSEDFETKCVEFFNQWKTHMEQHYFDSSYLISIDGDIVMVKNIKTWVNNCLKGGNNFLQVISWKGLYPLYEIFENPLRKEIKLILGNDEQTINSGIKEKVLMTGIIQTQNSITYYRVNFSNHLESNEYKIFGKLMTHDGIPNDNYVVKFKSMNMYGFSAIIESFNTDCVVNFEDLQITWILIGIPSEVGAYNSDTRNISILRLKSCEFKIDPKTSFDNCNVRLKVPKNLELDSFLITSFAHPRLNYEPCFMAKIKNYYEGEIEVNDDSSIDEISSECFQLEWAILLKNDRKECDKIGSDLIMPINHLEANKALVNLDLSHNYFDTEVIKILAEVLGSNNNKLKILNLSFINLEFRAGMVLIEALEKNQTLEDLNLSSTKIGSISVRLIDHLNSQRTFSGFNTKDDIINCVTAKHLETALKKNATLTNLNVSSNNISSETGKTLVDALRRNHTLRNLNLSKNNIGPEAGEILVEILKTNHTLTSINLESTRIESNAIKALARELKDNNIRLIDLNWSYNDINFEVIKVLVEALEENTTLKSLDLSHNSKALEINKTLIKLDLSNNNISFEVGMALAKSLSVNNFLKK</sequence>
<reference evidence="1" key="1">
    <citation type="submission" date="2021-06" db="EMBL/GenBank/DDBJ databases">
        <authorList>
            <person name="Kallberg Y."/>
            <person name="Tangrot J."/>
            <person name="Rosling A."/>
        </authorList>
    </citation>
    <scope>NUCLEOTIDE SEQUENCE</scope>
    <source>
        <strain evidence="1">MA461A</strain>
    </source>
</reference>
<accession>A0ACA9LAN5</accession>
<evidence type="ECO:0000313" key="2">
    <source>
        <dbReference type="Proteomes" id="UP000789920"/>
    </source>
</evidence>
<evidence type="ECO:0000313" key="1">
    <source>
        <dbReference type="EMBL" id="CAG8518056.1"/>
    </source>
</evidence>
<comment type="caution">
    <text evidence="1">The sequence shown here is derived from an EMBL/GenBank/DDBJ whole genome shotgun (WGS) entry which is preliminary data.</text>
</comment>
<dbReference type="Proteomes" id="UP000789920">
    <property type="component" value="Unassembled WGS sequence"/>
</dbReference>